<organism evidence="8 9">
    <name type="scientific">Mariprofundus ferrooxydans PV-1</name>
    <dbReference type="NCBI Taxonomy" id="314345"/>
    <lineage>
        <taxon>Bacteria</taxon>
        <taxon>Pseudomonadati</taxon>
        <taxon>Pseudomonadota</taxon>
        <taxon>Candidatius Mariprofundia</taxon>
        <taxon>Mariprofundales</taxon>
        <taxon>Mariprofundaceae</taxon>
        <taxon>Mariprofundus</taxon>
    </lineage>
</organism>
<evidence type="ECO:0000256" key="1">
    <source>
        <dbReference type="ARBA" id="ARBA00004141"/>
    </source>
</evidence>
<evidence type="ECO:0000313" key="9">
    <source>
        <dbReference type="Proteomes" id="UP000005297"/>
    </source>
</evidence>
<dbReference type="PANTHER" id="PTHR31040">
    <property type="entry name" value="NURIM"/>
    <property type="match status" value="1"/>
</dbReference>
<keyword evidence="9" id="KW-1185">Reference proteome</keyword>
<sequence>MQSILLIWLSTLVFAIIHSLLATRRCKQWAASNGWDEPRYRLLYTIVSLLLTAIWLFCIHALPDLQLFRAEGVLFYMLVMLQITGAIIIFAAFRPIDTMAFLGFRRSAHDVDPFVISGIYRYMRHPMYSGVILMLLASPLQSINSLSMTLAVALYFLIGSRLEERRMLEHHPEYAAYRRSVPAFLPHFRSCRRR</sequence>
<dbReference type="Gene3D" id="1.20.120.1630">
    <property type="match status" value="1"/>
</dbReference>
<dbReference type="STRING" id="314344.AL013_03735"/>
<dbReference type="eggNOG" id="COG2020">
    <property type="taxonomic scope" value="Bacteria"/>
</dbReference>
<keyword evidence="4 6" id="KW-1133">Transmembrane helix</keyword>
<reference evidence="8 9" key="1">
    <citation type="submission" date="2006-09" db="EMBL/GenBank/DDBJ databases">
        <authorList>
            <person name="Emerson D."/>
            <person name="Ferriera S."/>
            <person name="Johnson J."/>
            <person name="Kravitz S."/>
            <person name="Halpern A."/>
            <person name="Remington K."/>
            <person name="Beeson K."/>
            <person name="Tran B."/>
            <person name="Rogers Y.-H."/>
            <person name="Friedman R."/>
            <person name="Venter J.C."/>
        </authorList>
    </citation>
    <scope>NUCLEOTIDE SEQUENCE [LARGE SCALE GENOMIC DNA]</scope>
    <source>
        <strain evidence="8 9">PV-1</strain>
    </source>
</reference>
<dbReference type="Pfam" id="PF07298">
    <property type="entry name" value="NnrU"/>
    <property type="match status" value="1"/>
</dbReference>
<evidence type="ECO:0000259" key="7">
    <source>
        <dbReference type="Pfam" id="PF07298"/>
    </source>
</evidence>
<gene>
    <name evidence="8" type="ORF">SPV1_03618</name>
</gene>
<keyword evidence="5 6" id="KW-0472">Membrane</keyword>
<dbReference type="GO" id="GO:0016020">
    <property type="term" value="C:membrane"/>
    <property type="evidence" value="ECO:0007669"/>
    <property type="project" value="UniProtKB-SubCell"/>
</dbReference>
<evidence type="ECO:0000256" key="5">
    <source>
        <dbReference type="ARBA" id="ARBA00023136"/>
    </source>
</evidence>
<comment type="subcellular location">
    <subcellularLocation>
        <location evidence="1">Membrane</location>
        <topology evidence="1">Multi-pass membrane protein</topology>
    </subcellularLocation>
</comment>
<dbReference type="InterPro" id="IPR009915">
    <property type="entry name" value="NnrU_dom"/>
</dbReference>
<name>Q0F3R7_9PROT</name>
<feature type="transmembrane region" description="Helical" evidence="6">
    <location>
        <begin position="131"/>
        <end position="158"/>
    </location>
</feature>
<evidence type="ECO:0000256" key="4">
    <source>
        <dbReference type="ARBA" id="ARBA00022989"/>
    </source>
</evidence>
<feature type="domain" description="NnrU" evidence="7">
    <location>
        <begin position="7"/>
        <end position="136"/>
    </location>
</feature>
<protein>
    <recommendedName>
        <fullName evidence="7">NnrU domain-containing protein</fullName>
    </recommendedName>
</protein>
<comment type="similarity">
    <text evidence="2">Belongs to the nurim family.</text>
</comment>
<dbReference type="RefSeq" id="WP_009851020.1">
    <property type="nucleotide sequence ID" value="NZ_DS022295.1"/>
</dbReference>
<feature type="transmembrane region" description="Helical" evidence="6">
    <location>
        <begin position="74"/>
        <end position="93"/>
    </location>
</feature>
<accession>Q0F3R7</accession>
<evidence type="ECO:0000256" key="3">
    <source>
        <dbReference type="ARBA" id="ARBA00022692"/>
    </source>
</evidence>
<evidence type="ECO:0000256" key="2">
    <source>
        <dbReference type="ARBA" id="ARBA00010631"/>
    </source>
</evidence>
<keyword evidence="3 6" id="KW-0812">Transmembrane</keyword>
<feature type="transmembrane region" description="Helical" evidence="6">
    <location>
        <begin position="42"/>
        <end position="62"/>
    </location>
</feature>
<dbReference type="AlphaFoldDB" id="Q0F3R7"/>
<dbReference type="EMBL" id="AATS01000001">
    <property type="protein sequence ID" value="EAU55874.1"/>
    <property type="molecule type" value="Genomic_DNA"/>
</dbReference>
<evidence type="ECO:0000313" key="8">
    <source>
        <dbReference type="EMBL" id="EAU55874.1"/>
    </source>
</evidence>
<proteinExistence type="inferred from homology"/>
<dbReference type="PANTHER" id="PTHR31040:SF1">
    <property type="entry name" value="NURIM"/>
    <property type="match status" value="1"/>
</dbReference>
<dbReference type="Proteomes" id="UP000005297">
    <property type="component" value="Unassembled WGS sequence"/>
</dbReference>
<evidence type="ECO:0000256" key="6">
    <source>
        <dbReference type="SAM" id="Phobius"/>
    </source>
</evidence>
<comment type="caution">
    <text evidence="8">The sequence shown here is derived from an EMBL/GenBank/DDBJ whole genome shotgun (WGS) entry which is preliminary data.</text>
</comment>
<dbReference type="InParanoid" id="Q0F3R7"/>
<dbReference type="HOGENOM" id="CLU_084189_1_1_0"/>
<dbReference type="InterPro" id="IPR033580">
    <property type="entry name" value="Nurim-like"/>
</dbReference>